<keyword evidence="2" id="KW-1185">Reference proteome</keyword>
<gene>
    <name evidence="1" type="ORF">G5714_002909</name>
</gene>
<dbReference type="AlphaFoldDB" id="A0A7J6D834"/>
<evidence type="ECO:0000313" key="2">
    <source>
        <dbReference type="Proteomes" id="UP000579812"/>
    </source>
</evidence>
<organism evidence="1 2">
    <name type="scientific">Onychostoma macrolepis</name>
    <dbReference type="NCBI Taxonomy" id="369639"/>
    <lineage>
        <taxon>Eukaryota</taxon>
        <taxon>Metazoa</taxon>
        <taxon>Chordata</taxon>
        <taxon>Craniata</taxon>
        <taxon>Vertebrata</taxon>
        <taxon>Euteleostomi</taxon>
        <taxon>Actinopterygii</taxon>
        <taxon>Neopterygii</taxon>
        <taxon>Teleostei</taxon>
        <taxon>Ostariophysi</taxon>
        <taxon>Cypriniformes</taxon>
        <taxon>Cyprinidae</taxon>
        <taxon>Acrossocheilinae</taxon>
        <taxon>Onychostoma</taxon>
    </lineage>
</organism>
<reference evidence="1 2" key="1">
    <citation type="submission" date="2020-04" db="EMBL/GenBank/DDBJ databases">
        <title>Chromosome-level genome assembly of a cyprinid fish Onychostoma macrolepis by integration of Nanopore Sequencing, Bionano and Hi-C technology.</title>
        <authorList>
            <person name="Wang D."/>
        </authorList>
    </citation>
    <scope>NUCLEOTIDE SEQUENCE [LARGE SCALE GENOMIC DNA]</scope>
    <source>
        <strain evidence="1">SWU-2019</strain>
        <tissue evidence="1">Muscle</tissue>
    </source>
</reference>
<evidence type="ECO:0000313" key="1">
    <source>
        <dbReference type="EMBL" id="KAF4115420.1"/>
    </source>
</evidence>
<dbReference type="Proteomes" id="UP000579812">
    <property type="component" value="Unassembled WGS sequence"/>
</dbReference>
<accession>A0A7J6D834</accession>
<comment type="caution">
    <text evidence="1">The sequence shown here is derived from an EMBL/GenBank/DDBJ whole genome shotgun (WGS) entry which is preliminary data.</text>
</comment>
<dbReference type="EMBL" id="JAAMOB010000003">
    <property type="protein sequence ID" value="KAF4115420.1"/>
    <property type="molecule type" value="Genomic_DNA"/>
</dbReference>
<protein>
    <submittedName>
        <fullName evidence="1">Uncharacterized protein</fullName>
    </submittedName>
</protein>
<name>A0A7J6D834_9TELE</name>
<proteinExistence type="predicted"/>
<sequence length="83" mass="9140">MPEATVARKPNCISTCHMPVALVDTEDEDHHIIPGSWRSDATLTSVSAGRDGNGSRTAKEQRDKLKDYFVSAAGSVCWQEYML</sequence>